<evidence type="ECO:0000259" key="4">
    <source>
        <dbReference type="Pfam" id="PF00852"/>
    </source>
</evidence>
<dbReference type="RefSeq" id="WP_250929834.1">
    <property type="nucleotide sequence ID" value="NZ_JAMQBK010000042.1"/>
</dbReference>
<keyword evidence="2" id="KW-0328">Glycosyltransferase</keyword>
<reference evidence="5 6" key="1">
    <citation type="journal article" date="2022" name="Syst. Appl. Microbiol.">
        <title>Rhodopirellula aestuarii sp. nov., a novel member of the genus Rhodopirellula isolated from brackish sediments collected in the Tagus River estuary, Portugal.</title>
        <authorList>
            <person name="Vitorino I.R."/>
            <person name="Klimek D."/>
            <person name="Calusinska M."/>
            <person name="Lobo-da-Cunha A."/>
            <person name="Vasconcelos V."/>
            <person name="Lage O.M."/>
        </authorList>
    </citation>
    <scope>NUCLEOTIDE SEQUENCE [LARGE SCALE GENOMIC DNA]</scope>
    <source>
        <strain evidence="5 6">ICT_H3.1</strain>
    </source>
</reference>
<dbReference type="InterPro" id="IPR001503">
    <property type="entry name" value="Glyco_trans_10"/>
</dbReference>
<gene>
    <name evidence="5" type="ORF">NB063_16465</name>
</gene>
<dbReference type="SUPFAM" id="SSF53756">
    <property type="entry name" value="UDP-Glycosyltransferase/glycogen phosphorylase"/>
    <property type="match status" value="1"/>
</dbReference>
<keyword evidence="3" id="KW-0808">Transferase</keyword>
<dbReference type="EMBL" id="JAMQBK010000042">
    <property type="protein sequence ID" value="MCM2372201.1"/>
    <property type="molecule type" value="Genomic_DNA"/>
</dbReference>
<proteinExistence type="inferred from homology"/>
<dbReference type="Gene3D" id="3.40.50.11660">
    <property type="entry name" value="Glycosyl transferase family 10, C-terminal domain"/>
    <property type="match status" value="1"/>
</dbReference>
<evidence type="ECO:0000313" key="5">
    <source>
        <dbReference type="EMBL" id="MCM2372201.1"/>
    </source>
</evidence>
<dbReference type="Proteomes" id="UP001202961">
    <property type="component" value="Unassembled WGS sequence"/>
</dbReference>
<dbReference type="InterPro" id="IPR038577">
    <property type="entry name" value="GT10-like_C_sf"/>
</dbReference>
<feature type="domain" description="Fucosyltransferase C-terminal" evidence="4">
    <location>
        <begin position="133"/>
        <end position="241"/>
    </location>
</feature>
<evidence type="ECO:0000256" key="1">
    <source>
        <dbReference type="ARBA" id="ARBA00008919"/>
    </source>
</evidence>
<protein>
    <submittedName>
        <fullName evidence="5">Glycosyltransferase family 10</fullName>
    </submittedName>
</protein>
<dbReference type="PANTHER" id="PTHR11929">
    <property type="entry name" value="ALPHA- 1,3 -FUCOSYLTRANSFERASE"/>
    <property type="match status" value="1"/>
</dbReference>
<dbReference type="PANTHER" id="PTHR11929:SF194">
    <property type="entry name" value="ALPHA-(1,3)-FUCOSYLTRANSFERASE 10"/>
    <property type="match status" value="1"/>
</dbReference>
<accession>A0ABT0U5S8</accession>
<dbReference type="InterPro" id="IPR055270">
    <property type="entry name" value="Glyco_tran_10_C"/>
</dbReference>
<name>A0ABT0U5S8_9BACT</name>
<comment type="caution">
    <text evidence="5">The sequence shown here is derived from an EMBL/GenBank/DDBJ whole genome shotgun (WGS) entry which is preliminary data.</text>
</comment>
<evidence type="ECO:0000313" key="6">
    <source>
        <dbReference type="Proteomes" id="UP001202961"/>
    </source>
</evidence>
<sequence length="322" mass="36362">MPRVLLSSCCPNWPLLRQTPGSLGIWEDFEFVMGPSAEDVDACVVLDNPVSSMAVTCCPQNTFFLSWEPPEIRTFNATFLNQFRWIQTCHPTGHPGLIESQQSHPWHVGVDSDHGFAPVLDYDALHAMPRPEKSGLISVAISAKATTPAHRQRLEFVKHLKRRLGDQFHIYGRGHQSISDKWAALGNYRYHIAMENASRPNYITEKLSDAFLGHCFPFYFGAPNATDFFPEGSFQPIDIFNIDEAIEIICDGIQSDLDVVRRHEAEAARLAVLDELNLFPMLVGLLREKMVQGPKQTFTVYPKKHRIKIGVSNLSRVFRKAA</sequence>
<comment type="similarity">
    <text evidence="1">Belongs to the glycosyltransferase 10 family.</text>
</comment>
<evidence type="ECO:0000256" key="3">
    <source>
        <dbReference type="ARBA" id="ARBA00022679"/>
    </source>
</evidence>
<dbReference type="Pfam" id="PF00852">
    <property type="entry name" value="Glyco_transf_10"/>
    <property type="match status" value="1"/>
</dbReference>
<organism evidence="5 6">
    <name type="scientific">Aporhodopirellula aestuarii</name>
    <dbReference type="NCBI Taxonomy" id="2950107"/>
    <lineage>
        <taxon>Bacteria</taxon>
        <taxon>Pseudomonadati</taxon>
        <taxon>Planctomycetota</taxon>
        <taxon>Planctomycetia</taxon>
        <taxon>Pirellulales</taxon>
        <taxon>Pirellulaceae</taxon>
        <taxon>Aporhodopirellula</taxon>
    </lineage>
</organism>
<keyword evidence="6" id="KW-1185">Reference proteome</keyword>
<evidence type="ECO:0000256" key="2">
    <source>
        <dbReference type="ARBA" id="ARBA00022676"/>
    </source>
</evidence>